<evidence type="ECO:0000256" key="1">
    <source>
        <dbReference type="PROSITE-ProRule" id="PRU00169"/>
    </source>
</evidence>
<dbReference type="CDD" id="cd17557">
    <property type="entry name" value="REC_Rcp-like"/>
    <property type="match status" value="1"/>
</dbReference>
<comment type="caution">
    <text evidence="3">The sequence shown here is derived from an EMBL/GenBank/DDBJ whole genome shotgun (WGS) entry which is preliminary data.</text>
</comment>
<gene>
    <name evidence="3" type="ORF">E6H01_14730</name>
</gene>
<feature type="modified residue" description="4-aspartylphosphate" evidence="1">
    <location>
        <position position="22"/>
    </location>
</feature>
<dbReference type="GO" id="GO:0000160">
    <property type="term" value="P:phosphorelay signal transduction system"/>
    <property type="evidence" value="ECO:0007669"/>
    <property type="project" value="InterPro"/>
</dbReference>
<dbReference type="PROSITE" id="PS50110">
    <property type="entry name" value="RESPONSE_REGULATORY"/>
    <property type="match status" value="1"/>
</dbReference>
<evidence type="ECO:0000313" key="4">
    <source>
        <dbReference type="Proteomes" id="UP000319353"/>
    </source>
</evidence>
<dbReference type="PANTHER" id="PTHR44520">
    <property type="entry name" value="RESPONSE REGULATOR RCP1-RELATED"/>
    <property type="match status" value="1"/>
</dbReference>
<dbReference type="Proteomes" id="UP000319353">
    <property type="component" value="Unassembled WGS sequence"/>
</dbReference>
<evidence type="ECO:0000259" key="2">
    <source>
        <dbReference type="PROSITE" id="PS50110"/>
    </source>
</evidence>
<dbReference type="InterPro" id="IPR001789">
    <property type="entry name" value="Sig_transdc_resp-reg_receiver"/>
</dbReference>
<feature type="domain" description="Response regulatory" evidence="2">
    <location>
        <begin position="1"/>
        <end position="89"/>
    </location>
</feature>
<keyword evidence="1" id="KW-0597">Phosphoprotein</keyword>
<accession>A0A537KGJ1</accession>
<dbReference type="AlphaFoldDB" id="A0A537KGJ1"/>
<evidence type="ECO:0000313" key="3">
    <source>
        <dbReference type="EMBL" id="TMI94887.1"/>
    </source>
</evidence>
<feature type="non-terminal residue" evidence="3">
    <location>
        <position position="1"/>
    </location>
</feature>
<dbReference type="InterPro" id="IPR052893">
    <property type="entry name" value="TCS_response_regulator"/>
</dbReference>
<dbReference type="PANTHER" id="PTHR44520:SF1">
    <property type="entry name" value="TWO-COMPONENT SYSTEM REGULATORY PROTEIN"/>
    <property type="match status" value="1"/>
</dbReference>
<protein>
    <submittedName>
        <fullName evidence="3">Response regulator</fullName>
    </submittedName>
</protein>
<dbReference type="Gene3D" id="3.40.50.2300">
    <property type="match status" value="1"/>
</dbReference>
<dbReference type="Pfam" id="PF00072">
    <property type="entry name" value="Response_reg"/>
    <property type="match status" value="1"/>
</dbReference>
<dbReference type="EMBL" id="VBAL01000312">
    <property type="protein sequence ID" value="TMI94887.1"/>
    <property type="molecule type" value="Genomic_DNA"/>
</dbReference>
<dbReference type="SUPFAM" id="SSF52172">
    <property type="entry name" value="CheY-like"/>
    <property type="match status" value="1"/>
</dbReference>
<organism evidence="3 4">
    <name type="scientific">Candidatus Segetimicrobium genomatis</name>
    <dbReference type="NCBI Taxonomy" id="2569760"/>
    <lineage>
        <taxon>Bacteria</taxon>
        <taxon>Bacillati</taxon>
        <taxon>Candidatus Sysuimicrobiota</taxon>
        <taxon>Candidatus Sysuimicrobiia</taxon>
        <taxon>Candidatus Sysuimicrobiales</taxon>
        <taxon>Candidatus Segetimicrobiaceae</taxon>
        <taxon>Candidatus Segetimicrobium</taxon>
    </lineage>
</organism>
<dbReference type="SMART" id="SM00448">
    <property type="entry name" value="REC"/>
    <property type="match status" value="1"/>
</dbReference>
<name>A0A537KGJ1_9BACT</name>
<sequence>EALEFLLGESPTVSLPKVILLDLKLPKVDGLEVLRRLRESDRTKAIPVVVLTSSQEEPDIAASYRLGANSYIVKPVDFEAFVRAVADVGLYWLLLNERPP</sequence>
<proteinExistence type="predicted"/>
<dbReference type="InterPro" id="IPR011006">
    <property type="entry name" value="CheY-like_superfamily"/>
</dbReference>
<reference evidence="3 4" key="1">
    <citation type="journal article" date="2019" name="Nat. Microbiol.">
        <title>Mediterranean grassland soil C-N compound turnover is dependent on rainfall and depth, and is mediated by genomically divergent microorganisms.</title>
        <authorList>
            <person name="Diamond S."/>
            <person name="Andeer P.F."/>
            <person name="Li Z."/>
            <person name="Crits-Christoph A."/>
            <person name="Burstein D."/>
            <person name="Anantharaman K."/>
            <person name="Lane K.R."/>
            <person name="Thomas B.C."/>
            <person name="Pan C."/>
            <person name="Northen T.R."/>
            <person name="Banfield J.F."/>
        </authorList>
    </citation>
    <scope>NUCLEOTIDE SEQUENCE [LARGE SCALE GENOMIC DNA]</scope>
    <source>
        <strain evidence="3">NP_4</strain>
    </source>
</reference>